<dbReference type="EMBL" id="CM026431">
    <property type="protein sequence ID" value="KAG0559626.1"/>
    <property type="molecule type" value="Genomic_DNA"/>
</dbReference>
<name>A0A8T0GJC2_CERPU</name>
<comment type="caution">
    <text evidence="1">The sequence shown here is derived from an EMBL/GenBank/DDBJ whole genome shotgun (WGS) entry which is preliminary data.</text>
</comment>
<sequence length="100" mass="10833">MLSNLFQKLNCSKTSPTAVVRMENRGVGQTSVEVCVITTGSDDSVRGGPSRSILQRPTPRSCCGEVAVGCLRHFVCGSSLYRVGSSKCIHGSNYRRHLLM</sequence>
<reference evidence="1" key="1">
    <citation type="submission" date="2020-06" db="EMBL/GenBank/DDBJ databases">
        <title>WGS assembly of Ceratodon purpureus strain R40.</title>
        <authorList>
            <person name="Carey S.B."/>
            <person name="Jenkins J."/>
            <person name="Shu S."/>
            <person name="Lovell J.T."/>
            <person name="Sreedasyam A."/>
            <person name="Maumus F."/>
            <person name="Tiley G.P."/>
            <person name="Fernandez-Pozo N."/>
            <person name="Barry K."/>
            <person name="Chen C."/>
            <person name="Wang M."/>
            <person name="Lipzen A."/>
            <person name="Daum C."/>
            <person name="Saski C.A."/>
            <person name="Payton A.C."/>
            <person name="Mcbreen J.C."/>
            <person name="Conrad R.E."/>
            <person name="Kollar L.M."/>
            <person name="Olsson S."/>
            <person name="Huttunen S."/>
            <person name="Landis J.B."/>
            <person name="Wickett N.J."/>
            <person name="Johnson M.G."/>
            <person name="Rensing S.A."/>
            <person name="Grimwood J."/>
            <person name="Schmutz J."/>
            <person name="Mcdaniel S.F."/>
        </authorList>
    </citation>
    <scope>NUCLEOTIDE SEQUENCE</scope>
    <source>
        <strain evidence="1">R40</strain>
    </source>
</reference>
<dbReference type="AlphaFoldDB" id="A0A8T0GJC2"/>
<accession>A0A8T0GJC2</accession>
<organism evidence="1 2">
    <name type="scientific">Ceratodon purpureus</name>
    <name type="common">Fire moss</name>
    <name type="synonym">Dicranum purpureum</name>
    <dbReference type="NCBI Taxonomy" id="3225"/>
    <lineage>
        <taxon>Eukaryota</taxon>
        <taxon>Viridiplantae</taxon>
        <taxon>Streptophyta</taxon>
        <taxon>Embryophyta</taxon>
        <taxon>Bryophyta</taxon>
        <taxon>Bryophytina</taxon>
        <taxon>Bryopsida</taxon>
        <taxon>Dicranidae</taxon>
        <taxon>Pseudoditrichales</taxon>
        <taxon>Ditrichaceae</taxon>
        <taxon>Ceratodon</taxon>
    </lineage>
</organism>
<evidence type="ECO:0000313" key="1">
    <source>
        <dbReference type="EMBL" id="KAG0559626.1"/>
    </source>
</evidence>
<proteinExistence type="predicted"/>
<protein>
    <submittedName>
        <fullName evidence="1">Uncharacterized protein</fullName>
    </submittedName>
</protein>
<evidence type="ECO:0000313" key="2">
    <source>
        <dbReference type="Proteomes" id="UP000822688"/>
    </source>
</evidence>
<keyword evidence="2" id="KW-1185">Reference proteome</keyword>
<dbReference type="Proteomes" id="UP000822688">
    <property type="component" value="Chromosome 10"/>
</dbReference>
<gene>
    <name evidence="1" type="ORF">KC19_10G119400</name>
</gene>